<reference evidence="2 3" key="1">
    <citation type="submission" date="2020-08" db="EMBL/GenBank/DDBJ databases">
        <authorList>
            <person name="Seo M.-J."/>
        </authorList>
    </citation>
    <scope>NUCLEOTIDE SEQUENCE [LARGE SCALE GENOMIC DNA]</scope>
    <source>
        <strain evidence="2 3">MBLA0160</strain>
    </source>
</reference>
<keyword evidence="1" id="KW-0812">Transmembrane</keyword>
<feature type="transmembrane region" description="Helical" evidence="1">
    <location>
        <begin position="63"/>
        <end position="82"/>
    </location>
</feature>
<evidence type="ECO:0000313" key="2">
    <source>
        <dbReference type="EMBL" id="MBB6645880.1"/>
    </source>
</evidence>
<organism evidence="2 3">
    <name type="scientific">Halobellus ruber</name>
    <dbReference type="NCBI Taxonomy" id="2761102"/>
    <lineage>
        <taxon>Archaea</taxon>
        <taxon>Methanobacteriati</taxon>
        <taxon>Methanobacteriota</taxon>
        <taxon>Stenosarchaea group</taxon>
        <taxon>Halobacteria</taxon>
        <taxon>Halobacteriales</taxon>
        <taxon>Haloferacaceae</taxon>
        <taxon>Halobellus</taxon>
    </lineage>
</organism>
<protein>
    <submittedName>
        <fullName evidence="2">Uncharacterized protein</fullName>
    </submittedName>
</protein>
<dbReference type="AlphaFoldDB" id="A0A7J9SG08"/>
<feature type="transmembrane region" description="Helical" evidence="1">
    <location>
        <begin position="32"/>
        <end position="51"/>
    </location>
</feature>
<evidence type="ECO:0000313" key="3">
    <source>
        <dbReference type="Proteomes" id="UP000546257"/>
    </source>
</evidence>
<gene>
    <name evidence="2" type="ORF">H5V44_06190</name>
</gene>
<sequence>MDSRSRTILRSVLIGYIALIAASILLDNPVVTTAADLGFAAIAGVFAYVIYTGASASDDRRVVLGAVGALVGAAIAQVLALLPGFATFETASTVLFILGFLGYFVIRRG</sequence>
<feature type="transmembrane region" description="Helical" evidence="1">
    <location>
        <begin position="88"/>
        <end position="106"/>
    </location>
</feature>
<name>A0A7J9SG08_9EURY</name>
<proteinExistence type="predicted"/>
<keyword evidence="1" id="KW-1133">Transmembrane helix</keyword>
<keyword evidence="3" id="KW-1185">Reference proteome</keyword>
<dbReference type="Proteomes" id="UP000546257">
    <property type="component" value="Unassembled WGS sequence"/>
</dbReference>
<accession>A0A7J9SG08</accession>
<feature type="transmembrane region" description="Helical" evidence="1">
    <location>
        <begin position="7"/>
        <end position="26"/>
    </location>
</feature>
<keyword evidence="1" id="KW-0472">Membrane</keyword>
<dbReference type="RefSeq" id="WP_185192245.1">
    <property type="nucleotide sequence ID" value="NZ_JACKXD010000002.1"/>
</dbReference>
<dbReference type="EMBL" id="JACKXD010000002">
    <property type="protein sequence ID" value="MBB6645880.1"/>
    <property type="molecule type" value="Genomic_DNA"/>
</dbReference>
<comment type="caution">
    <text evidence="2">The sequence shown here is derived from an EMBL/GenBank/DDBJ whole genome shotgun (WGS) entry which is preliminary data.</text>
</comment>
<evidence type="ECO:0000256" key="1">
    <source>
        <dbReference type="SAM" id="Phobius"/>
    </source>
</evidence>